<keyword evidence="3" id="KW-1185">Reference proteome</keyword>
<protein>
    <recommendedName>
        <fullName evidence="1">F-box domain-containing protein</fullName>
    </recommendedName>
</protein>
<dbReference type="OrthoDB" id="2803367at2759"/>
<name>A0A4R0RHD8_9APHY</name>
<dbReference type="AlphaFoldDB" id="A0A4R0RHD8"/>
<dbReference type="EMBL" id="RWJN01000195">
    <property type="protein sequence ID" value="TCD65165.1"/>
    <property type="molecule type" value="Genomic_DNA"/>
</dbReference>
<proteinExistence type="predicted"/>
<dbReference type="Pfam" id="PF12937">
    <property type="entry name" value="F-box-like"/>
    <property type="match status" value="1"/>
</dbReference>
<evidence type="ECO:0000259" key="1">
    <source>
        <dbReference type="Pfam" id="PF12937"/>
    </source>
</evidence>
<organism evidence="2 3">
    <name type="scientific">Steccherinum ochraceum</name>
    <dbReference type="NCBI Taxonomy" id="92696"/>
    <lineage>
        <taxon>Eukaryota</taxon>
        <taxon>Fungi</taxon>
        <taxon>Dikarya</taxon>
        <taxon>Basidiomycota</taxon>
        <taxon>Agaricomycotina</taxon>
        <taxon>Agaricomycetes</taxon>
        <taxon>Polyporales</taxon>
        <taxon>Steccherinaceae</taxon>
        <taxon>Steccherinum</taxon>
    </lineage>
</organism>
<evidence type="ECO:0000313" key="2">
    <source>
        <dbReference type="EMBL" id="TCD65165.1"/>
    </source>
</evidence>
<dbReference type="Proteomes" id="UP000292702">
    <property type="component" value="Unassembled WGS sequence"/>
</dbReference>
<feature type="domain" description="F-box" evidence="1">
    <location>
        <begin position="29"/>
        <end position="91"/>
    </location>
</feature>
<reference evidence="2 3" key="1">
    <citation type="submission" date="2018-11" db="EMBL/GenBank/DDBJ databases">
        <title>Genome assembly of Steccherinum ochraceum LE-BIN_3174, the white-rot fungus of the Steccherinaceae family (The Residual Polyporoid clade, Polyporales, Basidiomycota).</title>
        <authorList>
            <person name="Fedorova T.V."/>
            <person name="Glazunova O.A."/>
            <person name="Landesman E.O."/>
            <person name="Moiseenko K.V."/>
            <person name="Psurtseva N.V."/>
            <person name="Savinova O.S."/>
            <person name="Shakhova N.V."/>
            <person name="Tyazhelova T.V."/>
            <person name="Vasina D.V."/>
        </authorList>
    </citation>
    <scope>NUCLEOTIDE SEQUENCE [LARGE SCALE GENOMIC DNA]</scope>
    <source>
        <strain evidence="2 3">LE-BIN_3174</strain>
    </source>
</reference>
<sequence length="520" mass="57606">MEETKSSDDQGAPQIDVVVLPQCDDYAPIHRLPPEILNLIFVACQDAVALPARHKWSNTRSIHRWVRVIQVCHYWREVGLNTPRLWTDIYMSGTDSPQRIRTFLERSQQAPLTITIRDCSSIQQETLCAVIAEIARAERVDIEMSCSDFERIEGINCWPSIAPLLRSLKTRDVSRIKAVPDTYRVFFAKVLAPSLEHLDTDCSLVDWMPGAAPVSLTTLLVANSQSPYAVTSVESVIEFLARLPHLERLELVDALEPIPAQAVSAPPHKKVALPRMRRLCLTEPTTSCARLLGSLDLPVSQIPQITMKLDMCSMDYTSLMAAVPILSALVQDISPNVIIIQEHPGNAKFDLTVYDLPDDPDADPVTVPFIRMAGTTSVRNFRVAPVGTPPLAPSLCYNLLARLPLELVTSCSLHTNAPPDDPIWDGIARALPAVEHLVTPAFPVPTELQIVVTALGACGDSVTPKYRMANATKLTLYNIRFRDRSCEVGAKTKLQELLDLLLCRREAGCPPIQKVWLGRA</sequence>
<dbReference type="InterPro" id="IPR001810">
    <property type="entry name" value="F-box_dom"/>
</dbReference>
<comment type="caution">
    <text evidence="2">The sequence shown here is derived from an EMBL/GenBank/DDBJ whole genome shotgun (WGS) entry which is preliminary data.</text>
</comment>
<evidence type="ECO:0000313" key="3">
    <source>
        <dbReference type="Proteomes" id="UP000292702"/>
    </source>
</evidence>
<dbReference type="Gene3D" id="3.80.10.10">
    <property type="entry name" value="Ribonuclease Inhibitor"/>
    <property type="match status" value="1"/>
</dbReference>
<accession>A0A4R0RHD8</accession>
<dbReference type="InterPro" id="IPR032675">
    <property type="entry name" value="LRR_dom_sf"/>
</dbReference>
<gene>
    <name evidence="2" type="ORF">EIP91_003021</name>
</gene>